<comment type="caution">
    <text evidence="2">The sequence shown here is derived from an EMBL/GenBank/DDBJ whole genome shotgun (WGS) entry which is preliminary data.</text>
</comment>
<protein>
    <submittedName>
        <fullName evidence="2">Uncharacterized protein</fullName>
    </submittedName>
</protein>
<sequence length="114" mass="12210">MCHSEEVEKAKCGPGGCSPARTVEHILIRDRGGVGFSPVEQKMVQGRTQQLTVFWAARHGGQVPHGGVASRRGWSADTRRRRCGNAGESQAAGFSARLGRRDSGQVRDFGSFGG</sequence>
<evidence type="ECO:0000313" key="3">
    <source>
        <dbReference type="Proteomes" id="UP001140949"/>
    </source>
</evidence>
<reference evidence="2" key="1">
    <citation type="journal article" date="2023" name="GigaByte">
        <title>Genome assembly of the bearded iris, Iris pallida Lam.</title>
        <authorList>
            <person name="Bruccoleri R.E."/>
            <person name="Oakeley E.J."/>
            <person name="Faust A.M.E."/>
            <person name="Altorfer M."/>
            <person name="Dessus-Babus S."/>
            <person name="Burckhardt D."/>
            <person name="Oertli M."/>
            <person name="Naumann U."/>
            <person name="Petersen F."/>
            <person name="Wong J."/>
        </authorList>
    </citation>
    <scope>NUCLEOTIDE SEQUENCE</scope>
    <source>
        <strain evidence="2">GSM-AAB239-AS_SAM_17_03QT</strain>
    </source>
</reference>
<proteinExistence type="predicted"/>
<accession>A0AAX6GIS9</accession>
<evidence type="ECO:0000313" key="2">
    <source>
        <dbReference type="EMBL" id="KAJ6828248.1"/>
    </source>
</evidence>
<feature type="region of interest" description="Disordered" evidence="1">
    <location>
        <begin position="62"/>
        <end position="114"/>
    </location>
</feature>
<organism evidence="2 3">
    <name type="scientific">Iris pallida</name>
    <name type="common">Sweet iris</name>
    <dbReference type="NCBI Taxonomy" id="29817"/>
    <lineage>
        <taxon>Eukaryota</taxon>
        <taxon>Viridiplantae</taxon>
        <taxon>Streptophyta</taxon>
        <taxon>Embryophyta</taxon>
        <taxon>Tracheophyta</taxon>
        <taxon>Spermatophyta</taxon>
        <taxon>Magnoliopsida</taxon>
        <taxon>Liliopsida</taxon>
        <taxon>Asparagales</taxon>
        <taxon>Iridaceae</taxon>
        <taxon>Iridoideae</taxon>
        <taxon>Irideae</taxon>
        <taxon>Iris</taxon>
    </lineage>
</organism>
<dbReference type="EMBL" id="JANAVB010019598">
    <property type="protein sequence ID" value="KAJ6828248.1"/>
    <property type="molecule type" value="Genomic_DNA"/>
</dbReference>
<reference evidence="2" key="2">
    <citation type="submission" date="2023-04" db="EMBL/GenBank/DDBJ databases">
        <authorList>
            <person name="Bruccoleri R.E."/>
            <person name="Oakeley E.J."/>
            <person name="Faust A.-M."/>
            <person name="Dessus-Babus S."/>
            <person name="Altorfer M."/>
            <person name="Burckhardt D."/>
            <person name="Oertli M."/>
            <person name="Naumann U."/>
            <person name="Petersen F."/>
            <person name="Wong J."/>
        </authorList>
    </citation>
    <scope>NUCLEOTIDE SEQUENCE</scope>
    <source>
        <strain evidence="2">GSM-AAB239-AS_SAM_17_03QT</strain>
        <tissue evidence="2">Leaf</tissue>
    </source>
</reference>
<dbReference type="Proteomes" id="UP001140949">
    <property type="component" value="Unassembled WGS sequence"/>
</dbReference>
<evidence type="ECO:0000256" key="1">
    <source>
        <dbReference type="SAM" id="MobiDB-lite"/>
    </source>
</evidence>
<keyword evidence="3" id="KW-1185">Reference proteome</keyword>
<dbReference type="AlphaFoldDB" id="A0AAX6GIS9"/>
<gene>
    <name evidence="2" type="ORF">M6B38_363715</name>
</gene>
<name>A0AAX6GIS9_IRIPA</name>